<reference evidence="2" key="1">
    <citation type="journal article" date="2021" name="PeerJ">
        <title>Extensive microbial diversity within the chicken gut microbiome revealed by metagenomics and culture.</title>
        <authorList>
            <person name="Gilroy R."/>
            <person name="Ravi A."/>
            <person name="Getino M."/>
            <person name="Pursley I."/>
            <person name="Horton D.L."/>
            <person name="Alikhan N.F."/>
            <person name="Baker D."/>
            <person name="Gharbi K."/>
            <person name="Hall N."/>
            <person name="Watson M."/>
            <person name="Adriaenssens E.M."/>
            <person name="Foster-Nyarko E."/>
            <person name="Jarju S."/>
            <person name="Secka A."/>
            <person name="Antonio M."/>
            <person name="Oren A."/>
            <person name="Chaudhuri R.R."/>
            <person name="La Ragione R."/>
            <person name="Hildebrand F."/>
            <person name="Pallen M.J."/>
        </authorList>
    </citation>
    <scope>NUCLEOTIDE SEQUENCE</scope>
    <source>
        <strain evidence="2">ChiBcec1-1630</strain>
    </source>
</reference>
<gene>
    <name evidence="2" type="ORF">H9926_07935</name>
</gene>
<organism evidence="2 3">
    <name type="scientific">Candidatus Eisenbergiella intestinigallinarum</name>
    <dbReference type="NCBI Taxonomy" id="2838549"/>
    <lineage>
        <taxon>Bacteria</taxon>
        <taxon>Bacillati</taxon>
        <taxon>Bacillota</taxon>
        <taxon>Clostridia</taxon>
        <taxon>Lachnospirales</taxon>
        <taxon>Lachnospiraceae</taxon>
        <taxon>Eisenbergiella</taxon>
    </lineage>
</organism>
<evidence type="ECO:0008006" key="4">
    <source>
        <dbReference type="Google" id="ProtNLM"/>
    </source>
</evidence>
<keyword evidence="1" id="KW-0732">Signal</keyword>
<protein>
    <recommendedName>
        <fullName evidence="4">DUF5105 domain-containing protein</fullName>
    </recommendedName>
</protein>
<comment type="caution">
    <text evidence="2">The sequence shown here is derived from an EMBL/GenBank/DDBJ whole genome shotgun (WGS) entry which is preliminary data.</text>
</comment>
<feature type="chain" id="PRO_5038602764" description="DUF5105 domain-containing protein" evidence="1">
    <location>
        <begin position="27"/>
        <end position="211"/>
    </location>
</feature>
<evidence type="ECO:0000256" key="1">
    <source>
        <dbReference type="SAM" id="SignalP"/>
    </source>
</evidence>
<dbReference type="PROSITE" id="PS51257">
    <property type="entry name" value="PROKAR_LIPOPROTEIN"/>
    <property type="match status" value="1"/>
</dbReference>
<reference evidence="2" key="2">
    <citation type="submission" date="2021-04" db="EMBL/GenBank/DDBJ databases">
        <authorList>
            <person name="Gilroy R."/>
        </authorList>
    </citation>
    <scope>NUCLEOTIDE SEQUENCE</scope>
    <source>
        <strain evidence="2">ChiBcec1-1630</strain>
    </source>
</reference>
<feature type="signal peptide" evidence="1">
    <location>
        <begin position="1"/>
        <end position="26"/>
    </location>
</feature>
<proteinExistence type="predicted"/>
<dbReference type="Proteomes" id="UP000823922">
    <property type="component" value="Unassembled WGS sequence"/>
</dbReference>
<evidence type="ECO:0000313" key="2">
    <source>
        <dbReference type="EMBL" id="HJC87926.1"/>
    </source>
</evidence>
<dbReference type="EMBL" id="DWVS01000198">
    <property type="protein sequence ID" value="HJC87926.1"/>
    <property type="molecule type" value="Genomic_DNA"/>
</dbReference>
<accession>A0A9D2TRK3</accession>
<sequence length="211" mass="23510">MRKKRAAIVCVLAAVLLLAGCGGGFDADRYVLGVLNNIYLGDSTEYREMVDITEEEAAEEYEQGIEIEADFFLQYYGIGEVSDEVYQQIVDMYKTIYQQSKFEVQEAVANGDDYNVEVLISPIDVIVNSEDDISAAVDEFVAAMDPADYPDDRSMNDALAQLVVDVINENMPELGWQDQKSIIVKVEKDDAGYYGLSSDAISQLDQDMIAY</sequence>
<dbReference type="AlphaFoldDB" id="A0A9D2TRK3"/>
<name>A0A9D2TRK3_9FIRM</name>
<evidence type="ECO:0000313" key="3">
    <source>
        <dbReference type="Proteomes" id="UP000823922"/>
    </source>
</evidence>